<organism evidence="4 5">
    <name type="scientific">Ficus carica</name>
    <name type="common">Common fig</name>
    <dbReference type="NCBI Taxonomy" id="3494"/>
    <lineage>
        <taxon>Eukaryota</taxon>
        <taxon>Viridiplantae</taxon>
        <taxon>Streptophyta</taxon>
        <taxon>Embryophyta</taxon>
        <taxon>Tracheophyta</taxon>
        <taxon>Spermatophyta</taxon>
        <taxon>Magnoliopsida</taxon>
        <taxon>eudicotyledons</taxon>
        <taxon>Gunneridae</taxon>
        <taxon>Pentapetalae</taxon>
        <taxon>rosids</taxon>
        <taxon>fabids</taxon>
        <taxon>Rosales</taxon>
        <taxon>Moraceae</taxon>
        <taxon>Ficeae</taxon>
        <taxon>Ficus</taxon>
    </lineage>
</organism>
<dbReference type="PANTHER" id="PTHR31471">
    <property type="entry name" value="OS02G0116800 PROTEIN"/>
    <property type="match status" value="1"/>
</dbReference>
<feature type="region of interest" description="Disordered" evidence="2">
    <location>
        <begin position="396"/>
        <end position="421"/>
    </location>
</feature>
<feature type="compositionally biased region" description="Polar residues" evidence="2">
    <location>
        <begin position="574"/>
        <end position="597"/>
    </location>
</feature>
<evidence type="ECO:0000256" key="1">
    <source>
        <dbReference type="ARBA" id="ARBA00005711"/>
    </source>
</evidence>
<feature type="compositionally biased region" description="Basic and acidic residues" evidence="2">
    <location>
        <begin position="157"/>
        <end position="177"/>
    </location>
</feature>
<evidence type="ECO:0000313" key="4">
    <source>
        <dbReference type="EMBL" id="GMN35146.1"/>
    </source>
</evidence>
<dbReference type="EMBL" id="BTGU01000005">
    <property type="protein sequence ID" value="GMN35146.1"/>
    <property type="molecule type" value="Genomic_DNA"/>
</dbReference>
<sequence length="618" mass="67532">MPELGFQEQSSSAPETRSGFRARDASPDSVIFTLESNLSLFSSASASVDRCSFASDAHDHDSIVSEISLVTSEPPTGNNLDGESEGSGELMQHFAAHDSEQQRSLSGPDPDPDPNKPAIHINRNRKGEKVKVQKEESDGEVALDSARSSFSLAVKECQERRSRSEALSKKLDRRRPASLDLNNATAASPRLGTIKKTSLTSRRSGNFPSPGTPNYRHTSVGMQKGWSSERVPLHSSVGRKHANALLLPFNSGKTLPSKWEDAERWIFSPVSSDGAVRNSYQQPQRRPKSKSGPLGPPGIAYYSLYSPAIPMFEGGHVNSFMAASPFSAGVIAADGLAIHPSSHGASFPARAEPCMARSVSVHGCSEMLNQSSMHVPEDENLDGVRDAATNVSRAVSRRDMATQMSPEGSTHSSPQIGPSFPDSAPSILPVVELEGAPSCKLEVRDVQVDERVTMTRWSKKHKARIPIPGKGSEIFENWKKKDAYSRSPAWDLSDTAKSISKYYVFVLVLASGGSLYTKERHCRTLLFLDHALLRVLRSILSNECTNVSQMKLEKKRSSSMDKIMKKLRSAQNRAQDMRSSVSANQAHQVARSNSNKAVSFRRTRQMSSLSGCFTCHAF</sequence>
<dbReference type="AlphaFoldDB" id="A0AA88A0H1"/>
<dbReference type="PANTHER" id="PTHR31471:SF13">
    <property type="entry name" value="REMORIN FAMILY PROTEIN"/>
    <property type="match status" value="1"/>
</dbReference>
<dbReference type="Proteomes" id="UP001187192">
    <property type="component" value="Unassembled WGS sequence"/>
</dbReference>
<reference evidence="4" key="1">
    <citation type="submission" date="2023-07" db="EMBL/GenBank/DDBJ databases">
        <title>draft genome sequence of fig (Ficus carica).</title>
        <authorList>
            <person name="Takahashi T."/>
            <person name="Nishimura K."/>
        </authorList>
    </citation>
    <scope>NUCLEOTIDE SEQUENCE</scope>
</reference>
<dbReference type="Pfam" id="PF03763">
    <property type="entry name" value="Remorin_C"/>
    <property type="match status" value="1"/>
</dbReference>
<accession>A0AA88A0H1</accession>
<proteinExistence type="inferred from homology"/>
<feature type="region of interest" description="Disordered" evidence="2">
    <location>
        <begin position="157"/>
        <end position="178"/>
    </location>
</feature>
<feature type="region of interest" description="Disordered" evidence="2">
    <location>
        <begin position="1"/>
        <end position="24"/>
    </location>
</feature>
<feature type="compositionally biased region" description="Polar residues" evidence="2">
    <location>
        <begin position="402"/>
        <end position="416"/>
    </location>
</feature>
<feature type="compositionally biased region" description="Basic and acidic residues" evidence="2">
    <location>
        <begin position="125"/>
        <end position="136"/>
    </location>
</feature>
<keyword evidence="5" id="KW-1185">Reference proteome</keyword>
<comment type="similarity">
    <text evidence="1">Belongs to the remorin family.</text>
</comment>
<feature type="domain" description="Remorin C-terminal" evidence="3">
    <location>
        <begin position="548"/>
        <end position="607"/>
    </location>
</feature>
<evidence type="ECO:0000259" key="3">
    <source>
        <dbReference type="Pfam" id="PF03763"/>
    </source>
</evidence>
<name>A0AA88A0H1_FICCA</name>
<dbReference type="InterPro" id="IPR005516">
    <property type="entry name" value="Remorin_C"/>
</dbReference>
<comment type="caution">
    <text evidence="4">The sequence shown here is derived from an EMBL/GenBank/DDBJ whole genome shotgun (WGS) entry which is preliminary data.</text>
</comment>
<feature type="region of interest" description="Disordered" evidence="2">
    <location>
        <begin position="96"/>
        <end position="142"/>
    </location>
</feature>
<protein>
    <recommendedName>
        <fullName evidence="3">Remorin C-terminal domain-containing protein</fullName>
    </recommendedName>
</protein>
<feature type="region of interest" description="Disordered" evidence="2">
    <location>
        <begin position="273"/>
        <end position="294"/>
    </location>
</feature>
<gene>
    <name evidence="4" type="ORF">TIFTF001_005122</name>
</gene>
<evidence type="ECO:0000313" key="5">
    <source>
        <dbReference type="Proteomes" id="UP001187192"/>
    </source>
</evidence>
<evidence type="ECO:0000256" key="2">
    <source>
        <dbReference type="SAM" id="MobiDB-lite"/>
    </source>
</evidence>
<feature type="region of interest" description="Disordered" evidence="2">
    <location>
        <begin position="574"/>
        <end position="599"/>
    </location>
</feature>